<sequence>MLSVYQSFCFSIRACCPLERVVSSLSFSARSLYSFRSFWSSSSCCLLSSLCCLFSSLSCLFSSLSCLFSSFCCLFSSCRLCILASSCFASSSLPAMLCWSTEIVPSRSWILARSLSIISLSSDSLFADVFLSSSRASLCSSRASLCSSRASFCSSITSFCSSITSLCSSITSLCSSLSSPSVSFTVLHLSSSSASLASRSEISCWYLLSIACIRSRSFSKTLLNIAPYFCLSSTLITSMFLWSSSLDFVNPLLQSLITHKYSLSSVKWLSTFSASLYKDSYLKCSPALFALCSFSCIRLSSAFIV</sequence>
<keyword evidence="2" id="KW-1185">Reference proteome</keyword>
<dbReference type="AlphaFoldDB" id="A0AAD1U4S4"/>
<name>A0AAD1U4S4_EUPCR</name>
<dbReference type="Proteomes" id="UP001295684">
    <property type="component" value="Unassembled WGS sequence"/>
</dbReference>
<dbReference type="EMBL" id="CAMPGE010000513">
    <property type="protein sequence ID" value="CAI2359258.1"/>
    <property type="molecule type" value="Genomic_DNA"/>
</dbReference>
<gene>
    <name evidence="1" type="ORF">ECRASSUSDP1_LOCUS544</name>
</gene>
<organism evidence="1 2">
    <name type="scientific">Euplotes crassus</name>
    <dbReference type="NCBI Taxonomy" id="5936"/>
    <lineage>
        <taxon>Eukaryota</taxon>
        <taxon>Sar</taxon>
        <taxon>Alveolata</taxon>
        <taxon>Ciliophora</taxon>
        <taxon>Intramacronucleata</taxon>
        <taxon>Spirotrichea</taxon>
        <taxon>Hypotrichia</taxon>
        <taxon>Euplotida</taxon>
        <taxon>Euplotidae</taxon>
        <taxon>Moneuplotes</taxon>
    </lineage>
</organism>
<proteinExistence type="predicted"/>
<reference evidence="1" key="1">
    <citation type="submission" date="2023-07" db="EMBL/GenBank/DDBJ databases">
        <authorList>
            <consortium name="AG Swart"/>
            <person name="Singh M."/>
            <person name="Singh A."/>
            <person name="Seah K."/>
            <person name="Emmerich C."/>
        </authorList>
    </citation>
    <scope>NUCLEOTIDE SEQUENCE</scope>
    <source>
        <strain evidence="1">DP1</strain>
    </source>
</reference>
<evidence type="ECO:0000313" key="2">
    <source>
        <dbReference type="Proteomes" id="UP001295684"/>
    </source>
</evidence>
<evidence type="ECO:0000313" key="1">
    <source>
        <dbReference type="EMBL" id="CAI2359258.1"/>
    </source>
</evidence>
<protein>
    <submittedName>
        <fullName evidence="1">Uncharacterized protein</fullName>
    </submittedName>
</protein>
<accession>A0AAD1U4S4</accession>
<comment type="caution">
    <text evidence="1">The sequence shown here is derived from an EMBL/GenBank/DDBJ whole genome shotgun (WGS) entry which is preliminary data.</text>
</comment>